<name>A0ABZ3IHK0_9FIRM</name>
<proteinExistence type="predicted"/>
<accession>A0ABZ3IHK0</accession>
<feature type="compositionally biased region" description="Basic and acidic residues" evidence="1">
    <location>
        <begin position="49"/>
        <end position="61"/>
    </location>
</feature>
<keyword evidence="3" id="KW-1185">Reference proteome</keyword>
<evidence type="ECO:0000313" key="2">
    <source>
        <dbReference type="EMBL" id="XFO64904.1"/>
    </source>
</evidence>
<sequence length="61" mass="6962">MCDIDGLFMRIGDMDRTELAKAYLMALKENADLSRQLKSSIERSQQTDVEPKPDTRGDWNG</sequence>
<dbReference type="EMBL" id="CP155573">
    <property type="protein sequence ID" value="XFO64904.1"/>
    <property type="molecule type" value="Genomic_DNA"/>
</dbReference>
<organism evidence="2 3">
    <name type="scientific">Sporomusa silvacetica DSM 10669</name>
    <dbReference type="NCBI Taxonomy" id="1123289"/>
    <lineage>
        <taxon>Bacteria</taxon>
        <taxon>Bacillati</taxon>
        <taxon>Bacillota</taxon>
        <taxon>Negativicutes</taxon>
        <taxon>Selenomonadales</taxon>
        <taxon>Sporomusaceae</taxon>
        <taxon>Sporomusa</taxon>
    </lineage>
</organism>
<protein>
    <submittedName>
        <fullName evidence="2">Uncharacterized protein</fullName>
    </submittedName>
</protein>
<gene>
    <name evidence="2" type="ORF">SPSIL_010130</name>
</gene>
<evidence type="ECO:0000256" key="1">
    <source>
        <dbReference type="SAM" id="MobiDB-lite"/>
    </source>
</evidence>
<dbReference type="RefSeq" id="WP_094603546.1">
    <property type="nucleotide sequence ID" value="NZ_CP155573.1"/>
</dbReference>
<evidence type="ECO:0000313" key="3">
    <source>
        <dbReference type="Proteomes" id="UP000216752"/>
    </source>
</evidence>
<feature type="compositionally biased region" description="Polar residues" evidence="1">
    <location>
        <begin position="37"/>
        <end position="48"/>
    </location>
</feature>
<feature type="region of interest" description="Disordered" evidence="1">
    <location>
        <begin position="37"/>
        <end position="61"/>
    </location>
</feature>
<dbReference type="Proteomes" id="UP000216752">
    <property type="component" value="Chromosome"/>
</dbReference>
<reference evidence="2" key="1">
    <citation type="submission" date="2024-05" db="EMBL/GenBank/DDBJ databases">
        <title>Isolation and characterization of Sporomusa carbonis sp. nov., a carboxydotrophic hydrogenogen in the genus of Sporomusa isolated from a charcoal burning pile.</title>
        <authorList>
            <person name="Boeer T."/>
            <person name="Rosenbaum F."/>
            <person name="Eysell L."/>
            <person name="Mueller V."/>
            <person name="Daniel R."/>
            <person name="Poehlein A."/>
        </authorList>
    </citation>
    <scope>NUCLEOTIDE SEQUENCE [LARGE SCALE GENOMIC DNA]</scope>
    <source>
        <strain evidence="2">DSM 10669</strain>
    </source>
</reference>